<evidence type="ECO:0000313" key="12">
    <source>
        <dbReference type="EMBL" id="NKC67498.1"/>
    </source>
</evidence>
<keyword evidence="7 9" id="KW-1133">Transmembrane helix</keyword>
<feature type="transmembrane region" description="Helical" evidence="9">
    <location>
        <begin position="16"/>
        <end position="40"/>
    </location>
</feature>
<evidence type="ECO:0000256" key="1">
    <source>
        <dbReference type="ARBA" id="ARBA00004651"/>
    </source>
</evidence>
<keyword evidence="6 12" id="KW-0067">ATP-binding</keyword>
<dbReference type="SUPFAM" id="SSF52540">
    <property type="entry name" value="P-loop containing nucleoside triphosphate hydrolases"/>
    <property type="match status" value="1"/>
</dbReference>
<feature type="domain" description="ABC transmembrane type-1" evidence="11">
    <location>
        <begin position="16"/>
        <end position="298"/>
    </location>
</feature>
<dbReference type="Gene3D" id="3.40.50.300">
    <property type="entry name" value="P-loop containing nucleotide triphosphate hydrolases"/>
    <property type="match status" value="1"/>
</dbReference>
<keyword evidence="5" id="KW-0547">Nucleotide-binding</keyword>
<evidence type="ECO:0000313" key="13">
    <source>
        <dbReference type="Proteomes" id="UP000521358"/>
    </source>
</evidence>
<dbReference type="AlphaFoldDB" id="A0A7X6D892"/>
<keyword evidence="4 9" id="KW-0812">Transmembrane</keyword>
<evidence type="ECO:0000256" key="5">
    <source>
        <dbReference type="ARBA" id="ARBA00022741"/>
    </source>
</evidence>
<reference evidence="12 13" key="1">
    <citation type="submission" date="2020-03" db="EMBL/GenBank/DDBJ databases">
        <title>Bacterial samples isolated from urine from healthy bovine heifers (Gyr breed).</title>
        <authorList>
            <person name="Giannattasio-Ferraz S."/>
            <person name="Maskeri L."/>
            <person name="Penido A."/>
            <person name="Barbosa-Stancioli E.F."/>
            <person name="Putonti C."/>
        </authorList>
    </citation>
    <scope>NUCLEOTIDE SEQUENCE [LARGE SCALE GENOMIC DNA]</scope>
    <source>
        <strain evidence="12 13">UFMG-H7</strain>
    </source>
</reference>
<keyword evidence="8 9" id="KW-0472">Membrane</keyword>
<dbReference type="PROSITE" id="PS50929">
    <property type="entry name" value="ABC_TM1F"/>
    <property type="match status" value="1"/>
</dbReference>
<dbReference type="InterPro" id="IPR003439">
    <property type="entry name" value="ABC_transporter-like_ATP-bd"/>
</dbReference>
<dbReference type="PANTHER" id="PTHR43394">
    <property type="entry name" value="ATP-DEPENDENT PERMEASE MDL1, MITOCHONDRIAL"/>
    <property type="match status" value="1"/>
</dbReference>
<evidence type="ECO:0000256" key="8">
    <source>
        <dbReference type="ARBA" id="ARBA00023136"/>
    </source>
</evidence>
<comment type="subcellular location">
    <subcellularLocation>
        <location evidence="1">Cell membrane</location>
        <topology evidence="1">Multi-pass membrane protein</topology>
    </subcellularLocation>
</comment>
<feature type="transmembrane region" description="Helical" evidence="9">
    <location>
        <begin position="60"/>
        <end position="86"/>
    </location>
</feature>
<keyword evidence="3" id="KW-1003">Cell membrane</keyword>
<dbReference type="GO" id="GO:0005524">
    <property type="term" value="F:ATP binding"/>
    <property type="evidence" value="ECO:0007669"/>
    <property type="project" value="UniProtKB-KW"/>
</dbReference>
<feature type="transmembrane region" description="Helical" evidence="9">
    <location>
        <begin position="235"/>
        <end position="258"/>
    </location>
</feature>
<evidence type="ECO:0000256" key="9">
    <source>
        <dbReference type="SAM" id="Phobius"/>
    </source>
</evidence>
<evidence type="ECO:0000256" key="7">
    <source>
        <dbReference type="ARBA" id="ARBA00022989"/>
    </source>
</evidence>
<dbReference type="PANTHER" id="PTHR43394:SF1">
    <property type="entry name" value="ATP-BINDING CASSETTE SUB-FAMILY B MEMBER 10, MITOCHONDRIAL"/>
    <property type="match status" value="1"/>
</dbReference>
<name>A0A7X6D892_9ENTE</name>
<dbReference type="InterPro" id="IPR027417">
    <property type="entry name" value="P-loop_NTPase"/>
</dbReference>
<feature type="transmembrane region" description="Helical" evidence="9">
    <location>
        <begin position="278"/>
        <end position="296"/>
    </location>
</feature>
<evidence type="ECO:0000256" key="2">
    <source>
        <dbReference type="ARBA" id="ARBA00022448"/>
    </source>
</evidence>
<dbReference type="InterPro" id="IPR039421">
    <property type="entry name" value="Type_1_exporter"/>
</dbReference>
<dbReference type="RefSeq" id="WP_167806682.1">
    <property type="nucleotide sequence ID" value="NZ_JAAVMB010000004.1"/>
</dbReference>
<evidence type="ECO:0000259" key="11">
    <source>
        <dbReference type="PROSITE" id="PS50929"/>
    </source>
</evidence>
<dbReference type="Gene3D" id="1.20.1560.10">
    <property type="entry name" value="ABC transporter type 1, transmembrane domain"/>
    <property type="match status" value="1"/>
</dbReference>
<dbReference type="GO" id="GO:0016887">
    <property type="term" value="F:ATP hydrolysis activity"/>
    <property type="evidence" value="ECO:0007669"/>
    <property type="project" value="InterPro"/>
</dbReference>
<dbReference type="CDD" id="cd18548">
    <property type="entry name" value="ABC_6TM_Tm287_like"/>
    <property type="match status" value="1"/>
</dbReference>
<dbReference type="Proteomes" id="UP000521358">
    <property type="component" value="Unassembled WGS sequence"/>
</dbReference>
<feature type="domain" description="ABC transporter" evidence="10">
    <location>
        <begin position="335"/>
        <end position="569"/>
    </location>
</feature>
<dbReference type="SUPFAM" id="SSF90123">
    <property type="entry name" value="ABC transporter transmembrane region"/>
    <property type="match status" value="1"/>
</dbReference>
<organism evidence="12 13">
    <name type="scientific">Vagococcus fluvialis</name>
    <dbReference type="NCBI Taxonomy" id="2738"/>
    <lineage>
        <taxon>Bacteria</taxon>
        <taxon>Bacillati</taxon>
        <taxon>Bacillota</taxon>
        <taxon>Bacilli</taxon>
        <taxon>Lactobacillales</taxon>
        <taxon>Enterococcaceae</taxon>
        <taxon>Vagococcus</taxon>
    </lineage>
</organism>
<dbReference type="FunFam" id="3.40.50.300:FF:000854">
    <property type="entry name" value="Multidrug ABC transporter ATP-binding protein"/>
    <property type="match status" value="1"/>
</dbReference>
<keyword evidence="2" id="KW-0813">Transport</keyword>
<proteinExistence type="predicted"/>
<dbReference type="Pfam" id="PF00005">
    <property type="entry name" value="ABC_tran"/>
    <property type="match status" value="1"/>
</dbReference>
<dbReference type="InterPro" id="IPR011527">
    <property type="entry name" value="ABC1_TM_dom"/>
</dbReference>
<gene>
    <name evidence="12" type="ORF">HED35_05310</name>
</gene>
<dbReference type="InterPro" id="IPR017871">
    <property type="entry name" value="ABC_transporter-like_CS"/>
</dbReference>
<dbReference type="Pfam" id="PF00664">
    <property type="entry name" value="ABC_membrane"/>
    <property type="match status" value="1"/>
</dbReference>
<dbReference type="PROSITE" id="PS50893">
    <property type="entry name" value="ABC_TRANSPORTER_2"/>
    <property type="match status" value="1"/>
</dbReference>
<evidence type="ECO:0000259" key="10">
    <source>
        <dbReference type="PROSITE" id="PS50893"/>
    </source>
</evidence>
<dbReference type="EMBL" id="JAAVMB010000004">
    <property type="protein sequence ID" value="NKC67498.1"/>
    <property type="molecule type" value="Genomic_DNA"/>
</dbReference>
<dbReference type="InterPro" id="IPR003593">
    <property type="entry name" value="AAA+_ATPase"/>
</dbReference>
<sequence>MKHLTDFFKQNKKLSLLTLLMLMIQTLGTLAVPFLVAQLIDEGIALGNQELVYKIGFKMLLVALIGGGGAVYGSFLSAKLAALYGYQTRKDFYDKVQELSIQDIETYSISSLLTRMMNDVTNVQRSLVMALQLILPAPIICLFAVGMTFVNSPKLAIIPFVSILIYLVVVFFLLRKGLPLSATIQTKLDKMMVKLREFFNGINMIRAFDNQETEESKTNQRFTEYADSMIKVNKIFALLTPVAYLIMGLVFALIIWAGSHLVGTGEIQIGVVTAVIEYSMQTLGYLIMAAMVIVTLPRSLASLRRINEILDKQPEITDTNTSTQLTSQSITDKLISLKHVTFAYNGAEPVLENISFDILRGKTTAIVGGTGSGKSTVAKIILNLTTIQSGEILFNSQNINTLSQQTLRETISYVPQKAFLFSGTIESNLKMGLNNADKTQMKIAANIAQATDFITNQENGYDSFVAQDGTNFSGGQKQRLSIARALIKPADLYIFDDSFSALDYQTDANLRKALKTDMPEATFLIVAQRLSTIQDADHIIILDEGKIVGQGTHTELLHHNQTYQEFAISQGITW</sequence>
<comment type="caution">
    <text evidence="12">The sequence shown here is derived from an EMBL/GenBank/DDBJ whole genome shotgun (WGS) entry which is preliminary data.</text>
</comment>
<dbReference type="PROSITE" id="PS00211">
    <property type="entry name" value="ABC_TRANSPORTER_1"/>
    <property type="match status" value="1"/>
</dbReference>
<feature type="transmembrane region" description="Helical" evidence="9">
    <location>
        <begin position="156"/>
        <end position="174"/>
    </location>
</feature>
<feature type="transmembrane region" description="Helical" evidence="9">
    <location>
        <begin position="127"/>
        <end position="150"/>
    </location>
</feature>
<protein>
    <submittedName>
        <fullName evidence="12">ABC transporter ATP-binding protein</fullName>
    </submittedName>
</protein>
<dbReference type="SMART" id="SM00382">
    <property type="entry name" value="AAA"/>
    <property type="match status" value="1"/>
</dbReference>
<accession>A0A7X6D892</accession>
<dbReference type="GO" id="GO:0015421">
    <property type="term" value="F:ABC-type oligopeptide transporter activity"/>
    <property type="evidence" value="ECO:0007669"/>
    <property type="project" value="TreeGrafter"/>
</dbReference>
<dbReference type="InterPro" id="IPR036640">
    <property type="entry name" value="ABC1_TM_sf"/>
</dbReference>
<evidence type="ECO:0000256" key="6">
    <source>
        <dbReference type="ARBA" id="ARBA00022840"/>
    </source>
</evidence>
<evidence type="ECO:0000256" key="3">
    <source>
        <dbReference type="ARBA" id="ARBA00022475"/>
    </source>
</evidence>
<evidence type="ECO:0000256" key="4">
    <source>
        <dbReference type="ARBA" id="ARBA00022692"/>
    </source>
</evidence>
<dbReference type="GO" id="GO:0005886">
    <property type="term" value="C:plasma membrane"/>
    <property type="evidence" value="ECO:0007669"/>
    <property type="project" value="UniProtKB-SubCell"/>
</dbReference>